<feature type="domain" description="GPI inositol-deacylase winged helix" evidence="2">
    <location>
        <begin position="307"/>
        <end position="390"/>
    </location>
</feature>
<dbReference type="Pfam" id="PF12796">
    <property type="entry name" value="Ank_2"/>
    <property type="match status" value="1"/>
</dbReference>
<protein>
    <submittedName>
        <fullName evidence="4">Uncharacterized protein</fullName>
    </submittedName>
</protein>
<dbReference type="InterPro" id="IPR054471">
    <property type="entry name" value="GPIID_WHD"/>
</dbReference>
<dbReference type="InterPro" id="IPR002110">
    <property type="entry name" value="Ankyrin_rpt"/>
</dbReference>
<dbReference type="Gene3D" id="1.25.40.20">
    <property type="entry name" value="Ankyrin repeat-containing domain"/>
    <property type="match status" value="1"/>
</dbReference>
<evidence type="ECO:0000259" key="2">
    <source>
        <dbReference type="Pfam" id="PF22939"/>
    </source>
</evidence>
<dbReference type="EMBL" id="MU005772">
    <property type="protein sequence ID" value="KAF2708019.1"/>
    <property type="molecule type" value="Genomic_DNA"/>
</dbReference>
<evidence type="ECO:0000313" key="5">
    <source>
        <dbReference type="Proteomes" id="UP000799428"/>
    </source>
</evidence>
<dbReference type="InterPro" id="IPR027417">
    <property type="entry name" value="P-loop_NTPase"/>
</dbReference>
<evidence type="ECO:0000259" key="3">
    <source>
        <dbReference type="Pfam" id="PF24883"/>
    </source>
</evidence>
<dbReference type="OrthoDB" id="7464126at2759"/>
<dbReference type="SUPFAM" id="SSF48403">
    <property type="entry name" value="Ankyrin repeat"/>
    <property type="match status" value="1"/>
</dbReference>
<reference evidence="4" key="1">
    <citation type="journal article" date="2020" name="Stud. Mycol.">
        <title>101 Dothideomycetes genomes: a test case for predicting lifestyles and emergence of pathogens.</title>
        <authorList>
            <person name="Haridas S."/>
            <person name="Albert R."/>
            <person name="Binder M."/>
            <person name="Bloem J."/>
            <person name="Labutti K."/>
            <person name="Salamov A."/>
            <person name="Andreopoulos B."/>
            <person name="Baker S."/>
            <person name="Barry K."/>
            <person name="Bills G."/>
            <person name="Bluhm B."/>
            <person name="Cannon C."/>
            <person name="Castanera R."/>
            <person name="Culley D."/>
            <person name="Daum C."/>
            <person name="Ezra D."/>
            <person name="Gonzalez J."/>
            <person name="Henrissat B."/>
            <person name="Kuo A."/>
            <person name="Liang C."/>
            <person name="Lipzen A."/>
            <person name="Lutzoni F."/>
            <person name="Magnuson J."/>
            <person name="Mondo S."/>
            <person name="Nolan M."/>
            <person name="Ohm R."/>
            <person name="Pangilinan J."/>
            <person name="Park H.-J."/>
            <person name="Ramirez L."/>
            <person name="Alfaro M."/>
            <person name="Sun H."/>
            <person name="Tritt A."/>
            <person name="Yoshinaga Y."/>
            <person name="Zwiers L.-H."/>
            <person name="Turgeon B."/>
            <person name="Goodwin S."/>
            <person name="Spatafora J."/>
            <person name="Crous P."/>
            <person name="Grigoriev I."/>
        </authorList>
    </citation>
    <scope>NUCLEOTIDE SEQUENCE</scope>
    <source>
        <strain evidence="4">CBS 279.74</strain>
    </source>
</reference>
<sequence length="1134" mass="128769">MDSISSYDHETRLLSLTSKIVPGTTAWILENAEFIKWKTHSTHPFFLCTGIVGSGKTMLASLVAERLLSDLDPTSPVVLHYFVDPRYLRELSAAALLRGLIRQIATHLQVSHGLSEELRTTLEVLFGSNTESHNCPKLHHVLRKLLIDSKNSILIIDGLHELPEKGVSELLNIFRHLSSHIAAGSTIKFAIFSREQIGRNVIIQTALHNTIHLHLTLELLEADIAFFINERIWQKTTYERQITEDETLIKDVRSILRKNGKKMFLWIDLQLNTIWDTCFSEKDIRQALDGLPAGLEETYSRCLLRLSQDDRTKEYGYRILYLIAHAERPLIQTELREAISVQEMSDHWENSRCIQGQLVQYCANLIEQDQLTATIRFVHPSVRALLSSQFHQLDYPTISILTLEPYSEDAGFSTIGSDYCRDVCFKYLSLHDFNSQVILRSSVQTKVSQSEVLDKVLQGGNKVMRLTGRYLLKKRGIQPSPNMTIEHAKQEAECQSKSRQDTPKYHFLDYVQNHWPSHARSLRPEDSSWRVFTNIASTRSSSYRLHPWMDPSMNSTQFQQARFLYAVRKDNMALMIMSSSTEASGTKRTKRTCFTEMSVNERGSRPCHMAVSGAMMQWLIRIGGASSQLKAKDHWGRNALHASAINGSCDIMDLLLGYFERTDLLESVDKYGKCPLALALDNGHLDYFLHAGSAEEICTLLPLTEGTKLHLYPVLESIFRYRPTLRGKMTMLGPYIELLAVPCLTQFDAVKMDKLVSLALADDNLFFFSGFFEWKWPGITKGDLEAFHNFWTKGNILSRACIITTTTMRERIKIVRILVAFDRTQITRKVFIGDCLIAPLELAMARIIDSEVAVEVVSLFSQELLHMTVHPPPLIEEEGRPAVGDLTYLELLPRIKAEDVTHLLMSGTLILRRYENHLPPRDNILHVALMEESGELLLAIQNYAHQMPGPDLFYAIAALSSKGESALTMAIGKRSEVHLQRILDITIVCMSWVSTTYLGENFMNDPTLEDTDDQLLHILADASRNLPQLLRTSRITDLHESQNLTTHLAQSLYCMVIEGNDFMRGRGMGTQIEPGSFRMKSFGICATTWEARTAQIQGVLHRSHQILSRRVTGVTNERGMNFEWLTAAASTPEE</sequence>
<evidence type="ECO:0000313" key="4">
    <source>
        <dbReference type="EMBL" id="KAF2708019.1"/>
    </source>
</evidence>
<accession>A0A6G1K559</accession>
<dbReference type="PANTHER" id="PTHR10039:SF10">
    <property type="entry name" value="NACHT DOMAIN-CONTAINING PROTEIN"/>
    <property type="match status" value="1"/>
</dbReference>
<dbReference type="Pfam" id="PF22939">
    <property type="entry name" value="WHD_GPIID"/>
    <property type="match status" value="1"/>
</dbReference>
<dbReference type="AlphaFoldDB" id="A0A6G1K559"/>
<proteinExistence type="predicted"/>
<dbReference type="Proteomes" id="UP000799428">
    <property type="component" value="Unassembled WGS sequence"/>
</dbReference>
<dbReference type="SUPFAM" id="SSF52540">
    <property type="entry name" value="P-loop containing nucleoside triphosphate hydrolases"/>
    <property type="match status" value="1"/>
</dbReference>
<evidence type="ECO:0000256" key="1">
    <source>
        <dbReference type="ARBA" id="ARBA00022737"/>
    </source>
</evidence>
<name>A0A6G1K559_9PLEO</name>
<keyword evidence="5" id="KW-1185">Reference proteome</keyword>
<dbReference type="PANTHER" id="PTHR10039">
    <property type="entry name" value="AMELOGENIN"/>
    <property type="match status" value="1"/>
</dbReference>
<dbReference type="InterPro" id="IPR036770">
    <property type="entry name" value="Ankyrin_rpt-contain_sf"/>
</dbReference>
<keyword evidence="1" id="KW-0677">Repeat</keyword>
<gene>
    <name evidence="4" type="ORF">K504DRAFT_503207</name>
</gene>
<dbReference type="Gene3D" id="3.40.50.300">
    <property type="entry name" value="P-loop containing nucleotide triphosphate hydrolases"/>
    <property type="match status" value="1"/>
</dbReference>
<feature type="domain" description="Nephrocystin 3-like N-terminal" evidence="3">
    <location>
        <begin position="23"/>
        <end position="194"/>
    </location>
</feature>
<dbReference type="Pfam" id="PF24883">
    <property type="entry name" value="NPHP3_N"/>
    <property type="match status" value="1"/>
</dbReference>
<organism evidence="4 5">
    <name type="scientific">Pleomassaria siparia CBS 279.74</name>
    <dbReference type="NCBI Taxonomy" id="1314801"/>
    <lineage>
        <taxon>Eukaryota</taxon>
        <taxon>Fungi</taxon>
        <taxon>Dikarya</taxon>
        <taxon>Ascomycota</taxon>
        <taxon>Pezizomycotina</taxon>
        <taxon>Dothideomycetes</taxon>
        <taxon>Pleosporomycetidae</taxon>
        <taxon>Pleosporales</taxon>
        <taxon>Pleomassariaceae</taxon>
        <taxon>Pleomassaria</taxon>
    </lineage>
</organism>
<dbReference type="InterPro" id="IPR056884">
    <property type="entry name" value="NPHP3-like_N"/>
</dbReference>